<dbReference type="Gene3D" id="3.40.1570.10">
    <property type="entry name" value="HemS/ChuS/ChuX like domains"/>
    <property type="match status" value="2"/>
</dbReference>
<feature type="region of interest" description="Disordered" evidence="1">
    <location>
        <begin position="210"/>
        <end position="231"/>
    </location>
</feature>
<sequence>MEYIGIMNMPLKKISAHRHVGSGLLAAVLVLSACSSLPPQHRNATQAPATVATTVTAGSWDAVVAQLGQTATRLRANGMEAAPDIMTAVLDLGQIRVSSSNENAQITRVGIPNRMSGRWTEPSGDAEKDRQQRERNRANANGYFEGPIDLRLRFTEWAHAFAVVAPDSHGRVRRSLLFFNAEGREILRLTLANTAHEAAFDQLVMQFRSDDQSAPPLQPAGTAAGAATPAAAPTPDAAIDLAAYHAAWNQITDVHQFNRILRDFKLGREQALRLAPPGKTRELAPESLQALFDGAAARGLPIMVFVSNGAVTQIHGDPVHDVRRVGDWLEVEDPTSLLRVRIARVAHGWQIERGGIYSVDYYDADGQLVTSLFGVRSSAHPVPTEWIDLVKSLPGADDHAGRRLN</sequence>
<feature type="region of interest" description="Disordered" evidence="1">
    <location>
        <begin position="113"/>
        <end position="138"/>
    </location>
</feature>
<reference evidence="3 4" key="1">
    <citation type="submission" date="2018-10" db="EMBL/GenBank/DDBJ databases">
        <title>Draft genome of Cortibacter populi DSM10536.</title>
        <authorList>
            <person name="Bernier A.-M."/>
            <person name="Bernard K."/>
        </authorList>
    </citation>
    <scope>NUCLEOTIDE SEQUENCE [LARGE SCALE GENOMIC DNA]</scope>
    <source>
        <strain evidence="3 4">DSM 105136</strain>
    </source>
</reference>
<feature type="compositionally biased region" description="Basic and acidic residues" evidence="1">
    <location>
        <begin position="125"/>
        <end position="137"/>
    </location>
</feature>
<dbReference type="AlphaFoldDB" id="A0A3M6QKG1"/>
<dbReference type="InterPro" id="IPR053733">
    <property type="entry name" value="Heme_Transport_Util_sf"/>
</dbReference>
<dbReference type="CDD" id="cd16831">
    <property type="entry name" value="HemS-like_C"/>
    <property type="match status" value="1"/>
</dbReference>
<evidence type="ECO:0000256" key="1">
    <source>
        <dbReference type="SAM" id="MobiDB-lite"/>
    </source>
</evidence>
<proteinExistence type="predicted"/>
<dbReference type="InterPro" id="IPR007845">
    <property type="entry name" value="HemS/ChuX_dom"/>
</dbReference>
<dbReference type="Proteomes" id="UP000278006">
    <property type="component" value="Unassembled WGS sequence"/>
</dbReference>
<keyword evidence="4" id="KW-1185">Reference proteome</keyword>
<feature type="compositionally biased region" description="Low complexity" evidence="1">
    <location>
        <begin position="219"/>
        <end position="231"/>
    </location>
</feature>
<evidence type="ECO:0000313" key="3">
    <source>
        <dbReference type="EMBL" id="RMX03517.1"/>
    </source>
</evidence>
<evidence type="ECO:0000259" key="2">
    <source>
        <dbReference type="Pfam" id="PF05171"/>
    </source>
</evidence>
<organism evidence="3 4">
    <name type="scientific">Corticibacter populi</name>
    <dbReference type="NCBI Taxonomy" id="1550736"/>
    <lineage>
        <taxon>Bacteria</taxon>
        <taxon>Pseudomonadati</taxon>
        <taxon>Pseudomonadota</taxon>
        <taxon>Betaproteobacteria</taxon>
        <taxon>Burkholderiales</taxon>
        <taxon>Comamonadaceae</taxon>
        <taxon>Corticibacter</taxon>
    </lineage>
</organism>
<name>A0A3M6QKG1_9BURK</name>
<dbReference type="Pfam" id="PF05171">
    <property type="entry name" value="HemS"/>
    <property type="match status" value="1"/>
</dbReference>
<dbReference type="EMBL" id="RDQO01000006">
    <property type="protein sequence ID" value="RMX03517.1"/>
    <property type="molecule type" value="Genomic_DNA"/>
</dbReference>
<dbReference type="Pfam" id="PF06228">
    <property type="entry name" value="ChuX_HutX"/>
    <property type="match status" value="1"/>
</dbReference>
<dbReference type="OrthoDB" id="316630at2"/>
<protein>
    <submittedName>
        <fullName evidence="3">Hemin-degrading factor</fullName>
    </submittedName>
</protein>
<evidence type="ECO:0000313" key="4">
    <source>
        <dbReference type="Proteomes" id="UP000278006"/>
    </source>
</evidence>
<feature type="domain" description="Haemin-degrading HemS/ChuX" evidence="2">
    <location>
        <begin position="266"/>
        <end position="393"/>
    </location>
</feature>
<dbReference type="InterPro" id="IPR010413">
    <property type="entry name" value="HutX-like"/>
</dbReference>
<dbReference type="GO" id="GO:0006826">
    <property type="term" value="P:iron ion transport"/>
    <property type="evidence" value="ECO:0007669"/>
    <property type="project" value="InterPro"/>
</dbReference>
<accession>A0A3M6QKG1</accession>
<gene>
    <name evidence="3" type="ORF">D8I35_16710</name>
</gene>
<dbReference type="SUPFAM" id="SSF144064">
    <property type="entry name" value="Heme iron utilization protein-like"/>
    <property type="match status" value="1"/>
</dbReference>
<comment type="caution">
    <text evidence="3">The sequence shown here is derived from an EMBL/GenBank/DDBJ whole genome shotgun (WGS) entry which is preliminary data.</text>
</comment>